<dbReference type="PANTHER" id="PTHR42995">
    <property type="entry name" value="ACETYL-COENZYME A CARBOXYLASE CARBOXYL TRANSFERASE SUBUNIT BETA, CHLOROPLASTIC"/>
    <property type="match status" value="1"/>
</dbReference>
<keyword evidence="6" id="KW-1185">Reference proteome</keyword>
<feature type="compositionally biased region" description="Low complexity" evidence="2">
    <location>
        <begin position="247"/>
        <end position="261"/>
    </location>
</feature>
<evidence type="ECO:0000313" key="6">
    <source>
        <dbReference type="Proteomes" id="UP001501536"/>
    </source>
</evidence>
<sequence length="529" mass="54606">MTGAAGGAAGARLPARRRTSARELLDGVLDRGSFVSWDTAPGAGAVPDTYRSELAAAAERSGTDESILTGEGRVNGRRVAVAVSEFGFLGGSIGLAAAHRLVALFDRATAEGLPVLASPASGGTRMQEGTPAFVSMIGISAAVRRHRLAGLPYLVYLRHPTTGGVMASWGSQGHITVAEPGALLGFLGPRVYETIYGRPFPAGVQVAENLQANGLIDAVVPADELAAVVDRALRILSPASPEDDDAATPAASAPQAGLADPGQLLPSGPERVWDAISATRDPRRPSVRHLLKYGASDVMPLSGTGQGERDPRMFLALARLGGHACVVVGQDRGPERAEPLGPAFLREARRGMRLSEQLSIPLVTVIDTEGAALSREAEEGGLAGEIARSITELIGLRTPTVSVLLGQGTGGGALALLPADRTIAAENAWLSPLPPEGASAIVYRDTEHAAELAAEQHVDSASLRAAGIVDVVVPEPDSASARPREFSRAMARAVSTALREVSALPVASLLTGRERKYAAVSLPAASAGR</sequence>
<evidence type="ECO:0000256" key="2">
    <source>
        <dbReference type="SAM" id="MobiDB-lite"/>
    </source>
</evidence>
<keyword evidence="1 5" id="KW-0808">Transferase</keyword>
<dbReference type="GO" id="GO:0016740">
    <property type="term" value="F:transferase activity"/>
    <property type="evidence" value="ECO:0007669"/>
    <property type="project" value="UniProtKB-KW"/>
</dbReference>
<dbReference type="PANTHER" id="PTHR42995:SF5">
    <property type="entry name" value="ACETYL-COENZYME A CARBOXYLASE CARBOXYL TRANSFERASE SUBUNIT BETA, CHLOROPLASTIC"/>
    <property type="match status" value="1"/>
</dbReference>
<gene>
    <name evidence="5" type="ORF">GCM10022377_25210</name>
</gene>
<dbReference type="InterPro" id="IPR011763">
    <property type="entry name" value="COA_CT_C"/>
</dbReference>
<protein>
    <submittedName>
        <fullName evidence="5">Carboxyl transferase domain-containing protein</fullName>
    </submittedName>
</protein>
<evidence type="ECO:0000313" key="5">
    <source>
        <dbReference type="EMBL" id="GAA3710570.1"/>
    </source>
</evidence>
<dbReference type="PROSITE" id="PS50989">
    <property type="entry name" value="COA_CT_CTER"/>
    <property type="match status" value="1"/>
</dbReference>
<proteinExistence type="predicted"/>
<dbReference type="EMBL" id="BAABCJ010000006">
    <property type="protein sequence ID" value="GAA3710570.1"/>
    <property type="molecule type" value="Genomic_DNA"/>
</dbReference>
<feature type="domain" description="CoA carboxyltransferase C-terminal" evidence="4">
    <location>
        <begin position="257"/>
        <end position="500"/>
    </location>
</feature>
<accession>A0ABP7DXP0</accession>
<evidence type="ECO:0000259" key="4">
    <source>
        <dbReference type="PROSITE" id="PS50989"/>
    </source>
</evidence>
<feature type="region of interest" description="Disordered" evidence="2">
    <location>
        <begin position="239"/>
        <end position="265"/>
    </location>
</feature>
<dbReference type="SUPFAM" id="SSF52096">
    <property type="entry name" value="ClpP/crotonase"/>
    <property type="match status" value="2"/>
</dbReference>
<dbReference type="InterPro" id="IPR011762">
    <property type="entry name" value="COA_CT_N"/>
</dbReference>
<evidence type="ECO:0000256" key="1">
    <source>
        <dbReference type="ARBA" id="ARBA00022679"/>
    </source>
</evidence>
<dbReference type="InterPro" id="IPR000438">
    <property type="entry name" value="Acetyl_CoA_COase_Trfase_b_su"/>
</dbReference>
<dbReference type="Gene3D" id="3.90.226.10">
    <property type="entry name" value="2-enoyl-CoA Hydratase, Chain A, domain 1"/>
    <property type="match status" value="2"/>
</dbReference>
<dbReference type="Proteomes" id="UP001501536">
    <property type="component" value="Unassembled WGS sequence"/>
</dbReference>
<dbReference type="InterPro" id="IPR029045">
    <property type="entry name" value="ClpP/crotonase-like_dom_sf"/>
</dbReference>
<organism evidence="5 6">
    <name type="scientific">Zhihengliuella alba</name>
    <dbReference type="NCBI Taxonomy" id="547018"/>
    <lineage>
        <taxon>Bacteria</taxon>
        <taxon>Bacillati</taxon>
        <taxon>Actinomycetota</taxon>
        <taxon>Actinomycetes</taxon>
        <taxon>Micrococcales</taxon>
        <taxon>Micrococcaceae</taxon>
        <taxon>Zhihengliuella</taxon>
    </lineage>
</organism>
<name>A0ABP7DXP0_9MICC</name>
<feature type="domain" description="CoA carboxyltransferase N-terminal" evidence="3">
    <location>
        <begin position="1"/>
        <end position="251"/>
    </location>
</feature>
<dbReference type="RefSeq" id="WP_344885276.1">
    <property type="nucleotide sequence ID" value="NZ_BAABCJ010000006.1"/>
</dbReference>
<dbReference type="PRINTS" id="PR01070">
    <property type="entry name" value="ACCCTRFRASEB"/>
</dbReference>
<dbReference type="PROSITE" id="PS50980">
    <property type="entry name" value="COA_CT_NTER"/>
    <property type="match status" value="1"/>
</dbReference>
<reference evidence="6" key="1">
    <citation type="journal article" date="2019" name="Int. J. Syst. Evol. Microbiol.">
        <title>The Global Catalogue of Microorganisms (GCM) 10K type strain sequencing project: providing services to taxonomists for standard genome sequencing and annotation.</title>
        <authorList>
            <consortium name="The Broad Institute Genomics Platform"/>
            <consortium name="The Broad Institute Genome Sequencing Center for Infectious Disease"/>
            <person name="Wu L."/>
            <person name="Ma J."/>
        </authorList>
    </citation>
    <scope>NUCLEOTIDE SEQUENCE [LARGE SCALE GENOMIC DNA]</scope>
    <source>
        <strain evidence="6">JCM 16961</strain>
    </source>
</reference>
<dbReference type="Pfam" id="PF01039">
    <property type="entry name" value="Carboxyl_trans"/>
    <property type="match status" value="1"/>
</dbReference>
<dbReference type="InterPro" id="IPR034733">
    <property type="entry name" value="AcCoA_carboxyl_beta"/>
</dbReference>
<evidence type="ECO:0000259" key="3">
    <source>
        <dbReference type="PROSITE" id="PS50980"/>
    </source>
</evidence>
<comment type="caution">
    <text evidence="5">The sequence shown here is derived from an EMBL/GenBank/DDBJ whole genome shotgun (WGS) entry which is preliminary data.</text>
</comment>